<dbReference type="Proteomes" id="UP001286313">
    <property type="component" value="Unassembled WGS sequence"/>
</dbReference>
<name>A0AAE1GJW2_PETCI</name>
<dbReference type="PANTHER" id="PTHR33395:SF21">
    <property type="entry name" value="PERICARDIN"/>
    <property type="match status" value="1"/>
</dbReference>
<dbReference type="PANTHER" id="PTHR33395">
    <property type="entry name" value="TRANSCRIPTASE, PUTATIVE-RELATED-RELATED"/>
    <property type="match status" value="1"/>
</dbReference>
<evidence type="ECO:0000313" key="2">
    <source>
        <dbReference type="Proteomes" id="UP001286313"/>
    </source>
</evidence>
<keyword evidence="2" id="KW-1185">Reference proteome</keyword>
<dbReference type="EMBL" id="JAWQEG010000386">
    <property type="protein sequence ID" value="KAK3890838.1"/>
    <property type="molecule type" value="Genomic_DNA"/>
</dbReference>
<dbReference type="GO" id="GO:0007508">
    <property type="term" value="P:larval heart development"/>
    <property type="evidence" value="ECO:0007669"/>
    <property type="project" value="TreeGrafter"/>
</dbReference>
<comment type="caution">
    <text evidence="1">The sequence shown here is derived from an EMBL/GenBank/DDBJ whole genome shotgun (WGS) entry which is preliminary data.</text>
</comment>
<dbReference type="AlphaFoldDB" id="A0AAE1GJW2"/>
<evidence type="ECO:0000313" key="1">
    <source>
        <dbReference type="EMBL" id="KAK3890838.1"/>
    </source>
</evidence>
<accession>A0AAE1GJW2</accession>
<organism evidence="1 2">
    <name type="scientific">Petrolisthes cinctipes</name>
    <name type="common">Flat porcelain crab</name>
    <dbReference type="NCBI Taxonomy" id="88211"/>
    <lineage>
        <taxon>Eukaryota</taxon>
        <taxon>Metazoa</taxon>
        <taxon>Ecdysozoa</taxon>
        <taxon>Arthropoda</taxon>
        <taxon>Crustacea</taxon>
        <taxon>Multicrustacea</taxon>
        <taxon>Malacostraca</taxon>
        <taxon>Eumalacostraca</taxon>
        <taxon>Eucarida</taxon>
        <taxon>Decapoda</taxon>
        <taxon>Pleocyemata</taxon>
        <taxon>Anomura</taxon>
        <taxon>Galatheoidea</taxon>
        <taxon>Porcellanidae</taxon>
        <taxon>Petrolisthes</taxon>
    </lineage>
</organism>
<protein>
    <submittedName>
        <fullName evidence="1">Uncharacterized protein</fullName>
    </submittedName>
</protein>
<dbReference type="GO" id="GO:0031012">
    <property type="term" value="C:extracellular matrix"/>
    <property type="evidence" value="ECO:0007669"/>
    <property type="project" value="TreeGrafter"/>
</dbReference>
<sequence length="136" mass="15724">MAKEFLGHVHCVYGGVAHEYGTHSTSARILAKEQKFFEAMKDGYLYQHVTENTRGRGTNTPHLLDLMIMNEEGKVDNLNHLAPIGKSDHCCLQFKFNCRTVHQGKSYIKYYYDRGEYLDHEEQNQGEVARNKRGKE</sequence>
<proteinExistence type="predicted"/>
<dbReference type="GO" id="GO:0061343">
    <property type="term" value="P:cell adhesion involved in heart morphogenesis"/>
    <property type="evidence" value="ECO:0007669"/>
    <property type="project" value="TreeGrafter"/>
</dbReference>
<reference evidence="1" key="1">
    <citation type="submission" date="2023-10" db="EMBL/GenBank/DDBJ databases">
        <title>Genome assemblies of two species of porcelain crab, Petrolisthes cinctipes and Petrolisthes manimaculis (Anomura: Porcellanidae).</title>
        <authorList>
            <person name="Angst P."/>
        </authorList>
    </citation>
    <scope>NUCLEOTIDE SEQUENCE</scope>
    <source>
        <strain evidence="1">PB745_01</strain>
        <tissue evidence="1">Gill</tissue>
    </source>
</reference>
<gene>
    <name evidence="1" type="ORF">Pcinc_005243</name>
</gene>